<keyword evidence="1" id="KW-0732">Signal</keyword>
<comment type="caution">
    <text evidence="2">The sequence shown here is derived from an EMBL/GenBank/DDBJ whole genome shotgun (WGS) entry which is preliminary data.</text>
</comment>
<dbReference type="Proteomes" id="UP000649573">
    <property type="component" value="Unassembled WGS sequence"/>
</dbReference>
<sequence length="175" mass="19158">MKFISAVIAAFLTFALVGAPAVSAAPAEQVSRGEMLQRAASWLTANNGGRVPYSMKTYWKDGYRQDCSGYVSMAAKLGNANPKGGPNTEALATAKYTTPVKIADMKPGDLFIDPVDEPGSDFRHVVIFEKWTKGDRSEYLAYEQRGGFGTDHRPLRYGLEPNSKYRAVRLKNVTG</sequence>
<dbReference type="Gene3D" id="3.90.1720.10">
    <property type="entry name" value="endopeptidase domain like (from Nostoc punctiforme)"/>
    <property type="match status" value="1"/>
</dbReference>
<gene>
    <name evidence="2" type="ORF">GCM10010178_72660</name>
</gene>
<evidence type="ECO:0008006" key="4">
    <source>
        <dbReference type="Google" id="ProtNLM"/>
    </source>
</evidence>
<dbReference type="EMBL" id="BMRE01000047">
    <property type="protein sequence ID" value="GGU70311.1"/>
    <property type="molecule type" value="Genomic_DNA"/>
</dbReference>
<evidence type="ECO:0000313" key="2">
    <source>
        <dbReference type="EMBL" id="GGU70311.1"/>
    </source>
</evidence>
<proteinExistence type="predicted"/>
<keyword evidence="3" id="KW-1185">Reference proteome</keyword>
<dbReference type="SUPFAM" id="SSF54001">
    <property type="entry name" value="Cysteine proteinases"/>
    <property type="match status" value="1"/>
</dbReference>
<feature type="signal peptide" evidence="1">
    <location>
        <begin position="1"/>
        <end position="24"/>
    </location>
</feature>
<evidence type="ECO:0000256" key="1">
    <source>
        <dbReference type="SAM" id="SignalP"/>
    </source>
</evidence>
<protein>
    <recommendedName>
        <fullName evidence="4">NlpC/P60 family protein</fullName>
    </recommendedName>
</protein>
<dbReference type="InterPro" id="IPR038765">
    <property type="entry name" value="Papain-like_cys_pep_sf"/>
</dbReference>
<name>A0ABQ2V8V3_9PSEU</name>
<accession>A0ABQ2V8V3</accession>
<feature type="chain" id="PRO_5046378586" description="NlpC/P60 family protein" evidence="1">
    <location>
        <begin position="25"/>
        <end position="175"/>
    </location>
</feature>
<evidence type="ECO:0000313" key="3">
    <source>
        <dbReference type="Proteomes" id="UP000649573"/>
    </source>
</evidence>
<reference evidence="3" key="1">
    <citation type="journal article" date="2019" name="Int. J. Syst. Evol. Microbiol.">
        <title>The Global Catalogue of Microorganisms (GCM) 10K type strain sequencing project: providing services to taxonomists for standard genome sequencing and annotation.</title>
        <authorList>
            <consortium name="The Broad Institute Genomics Platform"/>
            <consortium name="The Broad Institute Genome Sequencing Center for Infectious Disease"/>
            <person name="Wu L."/>
            <person name="Ma J."/>
        </authorList>
    </citation>
    <scope>NUCLEOTIDE SEQUENCE [LARGE SCALE GENOMIC DNA]</scope>
    <source>
        <strain evidence="3">JCM 3296</strain>
    </source>
</reference>
<organism evidence="2 3">
    <name type="scientific">Lentzea flava</name>
    <dbReference type="NCBI Taxonomy" id="103732"/>
    <lineage>
        <taxon>Bacteria</taxon>
        <taxon>Bacillati</taxon>
        <taxon>Actinomycetota</taxon>
        <taxon>Actinomycetes</taxon>
        <taxon>Pseudonocardiales</taxon>
        <taxon>Pseudonocardiaceae</taxon>
        <taxon>Lentzea</taxon>
    </lineage>
</organism>